<gene>
    <name evidence="1" type="ORF">NDU88_012095</name>
</gene>
<comment type="caution">
    <text evidence="1">The sequence shown here is derived from an EMBL/GenBank/DDBJ whole genome shotgun (WGS) entry which is preliminary data.</text>
</comment>
<reference evidence="1" key="1">
    <citation type="journal article" date="2022" name="bioRxiv">
        <title>Sequencing and chromosome-scale assembly of the giantPleurodeles waltlgenome.</title>
        <authorList>
            <person name="Brown T."/>
            <person name="Elewa A."/>
            <person name="Iarovenko S."/>
            <person name="Subramanian E."/>
            <person name="Araus A.J."/>
            <person name="Petzold A."/>
            <person name="Susuki M."/>
            <person name="Suzuki K.-i.T."/>
            <person name="Hayashi T."/>
            <person name="Toyoda A."/>
            <person name="Oliveira C."/>
            <person name="Osipova E."/>
            <person name="Leigh N.D."/>
            <person name="Simon A."/>
            <person name="Yun M.H."/>
        </authorList>
    </citation>
    <scope>NUCLEOTIDE SEQUENCE</scope>
    <source>
        <strain evidence="1">20211129_DDA</strain>
        <tissue evidence="1">Liver</tissue>
    </source>
</reference>
<evidence type="ECO:0000313" key="2">
    <source>
        <dbReference type="Proteomes" id="UP001066276"/>
    </source>
</evidence>
<dbReference type="Proteomes" id="UP001066276">
    <property type="component" value="Chromosome 6"/>
</dbReference>
<feature type="non-terminal residue" evidence="1">
    <location>
        <position position="69"/>
    </location>
</feature>
<proteinExistence type="predicted"/>
<accession>A0AAV7R398</accession>
<sequence>GRRNFIQRLNTGMCICLLSWPANKLWYLNKHLICSGASSGVCIFMRHSVEVWKSCFPHKRSRMREISLW</sequence>
<name>A0AAV7R398_PLEWA</name>
<dbReference type="AlphaFoldDB" id="A0AAV7R398"/>
<evidence type="ECO:0000313" key="1">
    <source>
        <dbReference type="EMBL" id="KAJ1145811.1"/>
    </source>
</evidence>
<organism evidence="1 2">
    <name type="scientific">Pleurodeles waltl</name>
    <name type="common">Iberian ribbed newt</name>
    <dbReference type="NCBI Taxonomy" id="8319"/>
    <lineage>
        <taxon>Eukaryota</taxon>
        <taxon>Metazoa</taxon>
        <taxon>Chordata</taxon>
        <taxon>Craniata</taxon>
        <taxon>Vertebrata</taxon>
        <taxon>Euteleostomi</taxon>
        <taxon>Amphibia</taxon>
        <taxon>Batrachia</taxon>
        <taxon>Caudata</taxon>
        <taxon>Salamandroidea</taxon>
        <taxon>Salamandridae</taxon>
        <taxon>Pleurodelinae</taxon>
        <taxon>Pleurodeles</taxon>
    </lineage>
</organism>
<keyword evidence="2" id="KW-1185">Reference proteome</keyword>
<protein>
    <submittedName>
        <fullName evidence="1">Uncharacterized protein</fullName>
    </submittedName>
</protein>
<feature type="non-terminal residue" evidence="1">
    <location>
        <position position="1"/>
    </location>
</feature>
<dbReference type="EMBL" id="JANPWB010000010">
    <property type="protein sequence ID" value="KAJ1145811.1"/>
    <property type="molecule type" value="Genomic_DNA"/>
</dbReference>